<evidence type="ECO:0000256" key="1">
    <source>
        <dbReference type="SAM" id="MobiDB-lite"/>
    </source>
</evidence>
<name>A0A1F7TLB7_9BACT</name>
<protein>
    <recommendedName>
        <fullName evidence="3">Peptidase C39-like domain-containing protein</fullName>
    </recommendedName>
</protein>
<gene>
    <name evidence="4" type="ORF">A2856_03285</name>
</gene>
<reference evidence="4 5" key="1">
    <citation type="journal article" date="2016" name="Nat. Commun.">
        <title>Thousands of microbial genomes shed light on interconnected biogeochemical processes in an aquifer system.</title>
        <authorList>
            <person name="Anantharaman K."/>
            <person name="Brown C.T."/>
            <person name="Hug L.A."/>
            <person name="Sharon I."/>
            <person name="Castelle C.J."/>
            <person name="Probst A.J."/>
            <person name="Thomas B.C."/>
            <person name="Singh A."/>
            <person name="Wilkins M.J."/>
            <person name="Karaoz U."/>
            <person name="Brodie E.L."/>
            <person name="Williams K.H."/>
            <person name="Hubbard S.S."/>
            <person name="Banfield J.F."/>
        </authorList>
    </citation>
    <scope>NUCLEOTIDE SEQUENCE [LARGE SCALE GENOMIC DNA]</scope>
</reference>
<accession>A0A1F7TLB7</accession>
<dbReference type="EMBL" id="MGDT01000006">
    <property type="protein sequence ID" value="OGL66762.1"/>
    <property type="molecule type" value="Genomic_DNA"/>
</dbReference>
<feature type="signal peptide" evidence="2">
    <location>
        <begin position="1"/>
        <end position="22"/>
    </location>
</feature>
<dbReference type="Gene3D" id="3.90.70.10">
    <property type="entry name" value="Cysteine proteinases"/>
    <property type="match status" value="1"/>
</dbReference>
<comment type="caution">
    <text evidence="4">The sequence shown here is derived from an EMBL/GenBank/DDBJ whole genome shotgun (WGS) entry which is preliminary data.</text>
</comment>
<dbReference type="AlphaFoldDB" id="A0A1F7TLB7"/>
<dbReference type="STRING" id="1802385.A2856_03285"/>
<sequence>MHLRAKLILIPFAIAAAAFLYANRVAVSDVFRAAAQPPLPPAITYEEVVETGDDEGGPVAGERSETPRAEDGPPSSLGPVSPADELPSAFNLAVPFTPQAPFANWDEVHEETCEEASVYMVERFYGGQPSGLIDARDAEKALLSLVETQRRLFGFFEDTTARQTGLFAKEAYGVSSTVIEDPSAEDLKRLILSGRPVLVPAAGRELHNPFFTGEGPLYHMIVLRGWTEEGFIVNDPGTRRGEGYVYGEATIMEAMDDWDPATAGLSGAKRVLVIEPNEP</sequence>
<organism evidence="4 5">
    <name type="scientific">Candidatus Uhrbacteria bacterium RIFCSPHIGHO2_01_FULL_63_20</name>
    <dbReference type="NCBI Taxonomy" id="1802385"/>
    <lineage>
        <taxon>Bacteria</taxon>
        <taxon>Candidatus Uhriibacteriota</taxon>
    </lineage>
</organism>
<dbReference type="Proteomes" id="UP000177885">
    <property type="component" value="Unassembled WGS sequence"/>
</dbReference>
<evidence type="ECO:0000313" key="5">
    <source>
        <dbReference type="Proteomes" id="UP000177885"/>
    </source>
</evidence>
<evidence type="ECO:0000313" key="4">
    <source>
        <dbReference type="EMBL" id="OGL66762.1"/>
    </source>
</evidence>
<feature type="chain" id="PRO_5009532882" description="Peptidase C39-like domain-containing protein" evidence="2">
    <location>
        <begin position="23"/>
        <end position="279"/>
    </location>
</feature>
<evidence type="ECO:0000256" key="2">
    <source>
        <dbReference type="SAM" id="SignalP"/>
    </source>
</evidence>
<feature type="compositionally biased region" description="Basic and acidic residues" evidence="1">
    <location>
        <begin position="62"/>
        <end position="71"/>
    </location>
</feature>
<proteinExistence type="predicted"/>
<dbReference type="InterPro" id="IPR039564">
    <property type="entry name" value="Peptidase_C39-like"/>
</dbReference>
<evidence type="ECO:0000259" key="3">
    <source>
        <dbReference type="Pfam" id="PF13529"/>
    </source>
</evidence>
<dbReference type="Pfam" id="PF13529">
    <property type="entry name" value="Peptidase_C39_2"/>
    <property type="match status" value="1"/>
</dbReference>
<feature type="region of interest" description="Disordered" evidence="1">
    <location>
        <begin position="51"/>
        <end position="82"/>
    </location>
</feature>
<keyword evidence="2" id="KW-0732">Signal</keyword>
<feature type="domain" description="Peptidase C39-like" evidence="3">
    <location>
        <begin position="93"/>
        <end position="236"/>
    </location>
</feature>